<dbReference type="InterPro" id="IPR016064">
    <property type="entry name" value="NAD/diacylglycerol_kinase_sf"/>
</dbReference>
<keyword evidence="10" id="KW-1185">Reference proteome</keyword>
<dbReference type="GO" id="GO:0006741">
    <property type="term" value="P:NADP+ biosynthetic process"/>
    <property type="evidence" value="ECO:0007669"/>
    <property type="project" value="InterPro"/>
</dbReference>
<evidence type="ECO:0000256" key="1">
    <source>
        <dbReference type="ARBA" id="ARBA00010995"/>
    </source>
</evidence>
<dbReference type="InterPro" id="IPR017437">
    <property type="entry name" value="ATP-NAD_kinase_PpnK-typ_C"/>
</dbReference>
<dbReference type="GO" id="GO:0005524">
    <property type="term" value="F:ATP binding"/>
    <property type="evidence" value="ECO:0007669"/>
    <property type="project" value="UniProtKB-KW"/>
</dbReference>
<reference evidence="9" key="1">
    <citation type="submission" date="2023-10" db="EMBL/GenBank/DDBJ databases">
        <authorList>
            <person name="Noh H."/>
        </authorList>
    </citation>
    <scope>NUCLEOTIDE SEQUENCE</scope>
    <source>
        <strain evidence="9">DUCC4014</strain>
    </source>
</reference>
<dbReference type="GO" id="GO:0019674">
    <property type="term" value="P:NAD+ metabolic process"/>
    <property type="evidence" value="ECO:0007669"/>
    <property type="project" value="InterPro"/>
</dbReference>
<dbReference type="InterPro" id="IPR002504">
    <property type="entry name" value="NADK"/>
</dbReference>
<dbReference type="Pfam" id="PF01513">
    <property type="entry name" value="NAD_kinase"/>
    <property type="match status" value="1"/>
</dbReference>
<dbReference type="Gene3D" id="3.40.50.10330">
    <property type="entry name" value="Probable inorganic polyphosphate/atp-NAD kinase, domain 1"/>
    <property type="match status" value="1"/>
</dbReference>
<proteinExistence type="inferred from homology"/>
<keyword evidence="5" id="KW-0067">ATP-binding</keyword>
<feature type="compositionally biased region" description="Polar residues" evidence="8">
    <location>
        <begin position="67"/>
        <end position="78"/>
    </location>
</feature>
<evidence type="ECO:0000256" key="8">
    <source>
        <dbReference type="SAM" id="MobiDB-lite"/>
    </source>
</evidence>
<evidence type="ECO:0000256" key="7">
    <source>
        <dbReference type="ARBA" id="ARBA00023027"/>
    </source>
</evidence>
<evidence type="ECO:0000313" key="10">
    <source>
        <dbReference type="Proteomes" id="UP000827549"/>
    </source>
</evidence>
<dbReference type="GeneID" id="87811496"/>
<accession>A0AAF1BTI4</accession>
<dbReference type="Gene3D" id="2.60.200.30">
    <property type="entry name" value="Probable inorganic polyphosphate/atp-NAD kinase, domain 2"/>
    <property type="match status" value="1"/>
</dbReference>
<evidence type="ECO:0000256" key="3">
    <source>
        <dbReference type="ARBA" id="ARBA00022741"/>
    </source>
</evidence>
<feature type="region of interest" description="Disordered" evidence="8">
    <location>
        <begin position="49"/>
        <end position="78"/>
    </location>
</feature>
<evidence type="ECO:0000256" key="6">
    <source>
        <dbReference type="ARBA" id="ARBA00022857"/>
    </source>
</evidence>
<evidence type="ECO:0000256" key="2">
    <source>
        <dbReference type="ARBA" id="ARBA00022679"/>
    </source>
</evidence>
<dbReference type="GO" id="GO:0003951">
    <property type="term" value="F:NAD+ kinase activity"/>
    <property type="evidence" value="ECO:0007669"/>
    <property type="project" value="InterPro"/>
</dbReference>
<dbReference type="HAMAP" id="MF_00361">
    <property type="entry name" value="NAD_kinase"/>
    <property type="match status" value="1"/>
</dbReference>
<organism evidence="9 10">
    <name type="scientific">Vanrija pseudolonga</name>
    <dbReference type="NCBI Taxonomy" id="143232"/>
    <lineage>
        <taxon>Eukaryota</taxon>
        <taxon>Fungi</taxon>
        <taxon>Dikarya</taxon>
        <taxon>Basidiomycota</taxon>
        <taxon>Agaricomycotina</taxon>
        <taxon>Tremellomycetes</taxon>
        <taxon>Trichosporonales</taxon>
        <taxon>Trichosporonaceae</taxon>
        <taxon>Vanrija</taxon>
    </lineage>
</organism>
<dbReference type="Proteomes" id="UP000827549">
    <property type="component" value="Chromosome 6"/>
</dbReference>
<dbReference type="AlphaFoldDB" id="A0AAF1BTI4"/>
<keyword evidence="6" id="KW-0521">NADP</keyword>
<dbReference type="SUPFAM" id="SSF111331">
    <property type="entry name" value="NAD kinase/diacylglycerol kinase-like"/>
    <property type="match status" value="1"/>
</dbReference>
<keyword evidence="7" id="KW-0520">NAD</keyword>
<evidence type="ECO:0000256" key="4">
    <source>
        <dbReference type="ARBA" id="ARBA00022777"/>
    </source>
</evidence>
<dbReference type="InterPro" id="IPR017438">
    <property type="entry name" value="ATP-NAD_kinase_N"/>
</dbReference>
<evidence type="ECO:0000256" key="5">
    <source>
        <dbReference type="ARBA" id="ARBA00022840"/>
    </source>
</evidence>
<sequence length="397" mass="43408">MRLPSSLLAGVRAGLPRVHSAATAGPSRLRAIHLLRELRVPAPWENAKKPRLRPYVPDESIDPDSPLHSSPTHRTSVWSSPPTSILLIQKPNDARTTQAMGEVLSHLTTNYPHLRLLVEAHTARDHPNFEQLYVVGPHDAHLLPLHTHMVLTLGGDGTVLHVSHLFSEGECPPVLCFSMGSLGFLLPFHIDSMPVAFEQALNGPVSVLNRARLACTPYHANGELLERCGDVSEDGWQVMNEVTLHRGRHPHLTIVDAFYDDQHLTEAVADGLLLSTPTGSTAYSLSAGGPISHPEADALLLTPIAPRSLSFRTVILPGQGEVRLQISDRARSPAELSIDGREVCELHKNDSVVIRKSEWPMPCIERPGGGTGWVRDISSLLHFNVGFVNKSIKKGHV</sequence>
<dbReference type="EMBL" id="CP086719">
    <property type="protein sequence ID" value="WOO84823.1"/>
    <property type="molecule type" value="Genomic_DNA"/>
</dbReference>
<keyword evidence="3" id="KW-0547">Nucleotide-binding</keyword>
<dbReference type="RefSeq" id="XP_062630849.1">
    <property type="nucleotide sequence ID" value="XM_062774865.1"/>
</dbReference>
<dbReference type="Pfam" id="PF20143">
    <property type="entry name" value="NAD_kinase_C"/>
    <property type="match status" value="1"/>
</dbReference>
<keyword evidence="2" id="KW-0808">Transferase</keyword>
<dbReference type="FunFam" id="2.60.200.30:FF:000009">
    <property type="entry name" value="Poly(P)/ATP NAD kinase"/>
    <property type="match status" value="1"/>
</dbReference>
<gene>
    <name evidence="9" type="primary">pos5_1</name>
    <name evidence="9" type="ORF">LOC62_06G008330</name>
</gene>
<name>A0AAF1BTI4_9TREE</name>
<evidence type="ECO:0000313" key="9">
    <source>
        <dbReference type="EMBL" id="WOO84823.1"/>
    </source>
</evidence>
<comment type="similarity">
    <text evidence="1">Belongs to the NAD kinase family.</text>
</comment>
<dbReference type="PANTHER" id="PTHR20275">
    <property type="entry name" value="NAD KINASE"/>
    <property type="match status" value="1"/>
</dbReference>
<keyword evidence="4 9" id="KW-0418">Kinase</keyword>
<dbReference type="PANTHER" id="PTHR20275:SF26">
    <property type="entry name" value="NADH KINASE POS5, MITOCHONDRIAL"/>
    <property type="match status" value="1"/>
</dbReference>
<protein>
    <submittedName>
        <fullName evidence="9">NADH kinase pos5, mitochondrial</fullName>
    </submittedName>
</protein>